<feature type="region of interest" description="Disordered" evidence="1">
    <location>
        <begin position="1"/>
        <end position="24"/>
    </location>
</feature>
<evidence type="ECO:0000256" key="1">
    <source>
        <dbReference type="SAM" id="MobiDB-lite"/>
    </source>
</evidence>
<proteinExistence type="predicted"/>
<feature type="compositionally biased region" description="Polar residues" evidence="1">
    <location>
        <begin position="1"/>
        <end position="17"/>
    </location>
</feature>
<reference evidence="2 3" key="1">
    <citation type="journal article" date="2020" name="Nature">
        <title>Six reference-quality genomes reveal evolution of bat adaptations.</title>
        <authorList>
            <person name="Jebb D."/>
            <person name="Huang Z."/>
            <person name="Pippel M."/>
            <person name="Hughes G.M."/>
            <person name="Lavrichenko K."/>
            <person name="Devanna P."/>
            <person name="Winkler S."/>
            <person name="Jermiin L.S."/>
            <person name="Skirmuntt E.C."/>
            <person name="Katzourakis A."/>
            <person name="Burkitt-Gray L."/>
            <person name="Ray D.A."/>
            <person name="Sullivan K.A.M."/>
            <person name="Roscito J.G."/>
            <person name="Kirilenko B.M."/>
            <person name="Davalos L.M."/>
            <person name="Corthals A.P."/>
            <person name="Power M.L."/>
            <person name="Jones G."/>
            <person name="Ransome R.D."/>
            <person name="Dechmann D.K.N."/>
            <person name="Locatelli A.G."/>
            <person name="Puechmaille S.J."/>
            <person name="Fedrigo O."/>
            <person name="Jarvis E.D."/>
            <person name="Hiller M."/>
            <person name="Vernes S.C."/>
            <person name="Myers E.W."/>
            <person name="Teeling E.C."/>
        </authorList>
    </citation>
    <scope>NUCLEOTIDE SEQUENCE [LARGE SCALE GENOMIC DNA]</scope>
    <source>
        <strain evidence="2">MMolMol1</strain>
        <tissue evidence="2">Muscle</tissue>
    </source>
</reference>
<sequence length="123" mass="13678">MLDSSSPSNQKMFSPQWPNRRDRRSVAPAVTFFPRMPLRQWHYGPSLTLARARCPESPQQDPAWPSRGSWSSALEALQDTGDCQVQLCSFHLREVGPGGGWTSLRNLEVCSLPFGGRQCSSAS</sequence>
<dbReference type="InParanoid" id="A0A7J8CZC3"/>
<organism evidence="2 3">
    <name type="scientific">Molossus molossus</name>
    <name type="common">Pallas' mastiff bat</name>
    <name type="synonym">Vespertilio molossus</name>
    <dbReference type="NCBI Taxonomy" id="27622"/>
    <lineage>
        <taxon>Eukaryota</taxon>
        <taxon>Metazoa</taxon>
        <taxon>Chordata</taxon>
        <taxon>Craniata</taxon>
        <taxon>Vertebrata</taxon>
        <taxon>Euteleostomi</taxon>
        <taxon>Mammalia</taxon>
        <taxon>Eutheria</taxon>
        <taxon>Laurasiatheria</taxon>
        <taxon>Chiroptera</taxon>
        <taxon>Yangochiroptera</taxon>
        <taxon>Molossidae</taxon>
        <taxon>Molossus</taxon>
    </lineage>
</organism>
<dbReference type="Proteomes" id="UP000550707">
    <property type="component" value="Unassembled WGS sequence"/>
</dbReference>
<dbReference type="AlphaFoldDB" id="A0A7J8CZC3"/>
<accession>A0A7J8CZC3</accession>
<gene>
    <name evidence="2" type="ORF">HJG59_009471</name>
</gene>
<keyword evidence="3" id="KW-1185">Reference proteome</keyword>
<protein>
    <submittedName>
        <fullName evidence="2">Uncharacterized protein</fullName>
    </submittedName>
</protein>
<evidence type="ECO:0000313" key="2">
    <source>
        <dbReference type="EMBL" id="KAF6416175.1"/>
    </source>
</evidence>
<evidence type="ECO:0000313" key="3">
    <source>
        <dbReference type="Proteomes" id="UP000550707"/>
    </source>
</evidence>
<comment type="caution">
    <text evidence="2">The sequence shown here is derived from an EMBL/GenBank/DDBJ whole genome shotgun (WGS) entry which is preliminary data.</text>
</comment>
<dbReference type="EMBL" id="JACASF010000019">
    <property type="protein sequence ID" value="KAF6416175.1"/>
    <property type="molecule type" value="Genomic_DNA"/>
</dbReference>
<name>A0A7J8CZC3_MOLMO</name>